<reference evidence="6 7" key="1">
    <citation type="submission" date="2017-05" db="EMBL/GenBank/DDBJ databases">
        <title>Streptomyces alboflavus Genome sequencing and assembly.</title>
        <authorList>
            <person name="Wang Y."/>
            <person name="Du B."/>
            <person name="Ding Y."/>
            <person name="Liu H."/>
            <person name="Hou Q."/>
            <person name="Liu K."/>
            <person name="Wang C."/>
            <person name="Yao L."/>
        </authorList>
    </citation>
    <scope>NUCLEOTIDE SEQUENCE [LARGE SCALE GENOMIC DNA]</scope>
    <source>
        <strain evidence="6 7">MDJK44</strain>
    </source>
</reference>
<dbReference type="Pfam" id="PF01593">
    <property type="entry name" value="Amino_oxidase"/>
    <property type="match status" value="1"/>
</dbReference>
<evidence type="ECO:0000313" key="7">
    <source>
        <dbReference type="Proteomes" id="UP000195880"/>
    </source>
</evidence>
<evidence type="ECO:0000256" key="1">
    <source>
        <dbReference type="ARBA" id="ARBA00001974"/>
    </source>
</evidence>
<dbReference type="Gene3D" id="1.10.405.10">
    <property type="entry name" value="Guanine Nucleotide Dissociation Inhibitor, domain 1"/>
    <property type="match status" value="1"/>
</dbReference>
<dbReference type="SUPFAM" id="SSF51905">
    <property type="entry name" value="FAD/NAD(P)-binding domain"/>
    <property type="match status" value="1"/>
</dbReference>
<comment type="cofactor">
    <cofactor evidence="1">
        <name>FAD</name>
        <dbReference type="ChEBI" id="CHEBI:57692"/>
    </cofactor>
</comment>
<sequence length="445" mass="47209">MEMPDAVVVGAGYAGLCAARRLRTAGLDVLVLEASDRVGGRTLTARLPGGWALDLGGQWIAPAHTRFAALARAYDAKTFTGHTQGDNVLVSQTSHRRFSGRLPPLPPHATAVLALALWKLDRLTTRTLTTAQAERLDSTTVATWLRRRLPVPQAHRLAEAILGAELSVDVASVSMLALITAIRGTGGVRAGTEAETTASLFVDGADGPARSIAAELGDAVRLDTPVTSIHDTGDDVHIAGVRAARAIVALPPPLAGRIHYTPALPAARDQLTQRTPMGAALKTCAVYDTPFWRGDGLSGLALDLDGPMTLDASRPGGPGLLCTLANGPAARRLTRLDPAERKATIVRSLVRGHGPRAAHPVDWHEKNWSDDPYCRGGYNAYFPPGVLTTVGPALRTPVGRVHWAGSETATEWAGYIEGAIRSGERAADEVLQAETRFRDRLVVPD</sequence>
<feature type="domain" description="Amine oxidase" evidence="5">
    <location>
        <begin position="14"/>
        <end position="431"/>
    </location>
</feature>
<dbReference type="InterPro" id="IPR002937">
    <property type="entry name" value="Amino_oxidase"/>
</dbReference>
<dbReference type="InterPro" id="IPR001613">
    <property type="entry name" value="Flavin_amine_oxidase"/>
</dbReference>
<name>A0A1Z1W2W3_9ACTN</name>
<dbReference type="AlphaFoldDB" id="A0A1Z1W2W3"/>
<keyword evidence="3" id="KW-0560">Oxidoreductase</keyword>
<dbReference type="PRINTS" id="PR00757">
    <property type="entry name" value="AMINEOXDASEF"/>
</dbReference>
<keyword evidence="7" id="KW-1185">Reference proteome</keyword>
<feature type="binding site" evidence="4">
    <location>
        <position position="407"/>
    </location>
    <ligand>
        <name>FAD</name>
        <dbReference type="ChEBI" id="CHEBI:57692"/>
    </ligand>
</feature>
<gene>
    <name evidence="6" type="ORF">SMD44_00154</name>
</gene>
<feature type="binding site" evidence="4">
    <location>
        <begin position="33"/>
        <end position="34"/>
    </location>
    <ligand>
        <name>FAD</name>
        <dbReference type="ChEBI" id="CHEBI:57692"/>
    </ligand>
</feature>
<dbReference type="PANTHER" id="PTHR43563">
    <property type="entry name" value="AMINE OXIDASE"/>
    <property type="match status" value="1"/>
</dbReference>
<evidence type="ECO:0000256" key="4">
    <source>
        <dbReference type="PIRSR" id="PIRSR601613-1"/>
    </source>
</evidence>
<dbReference type="Gene3D" id="3.90.660.10">
    <property type="match status" value="1"/>
</dbReference>
<evidence type="ECO:0000256" key="2">
    <source>
        <dbReference type="ARBA" id="ARBA00005995"/>
    </source>
</evidence>
<protein>
    <recommendedName>
        <fullName evidence="5">Amine oxidase domain-containing protein</fullName>
    </recommendedName>
</protein>
<comment type="similarity">
    <text evidence="2">Belongs to the flavin monoamine oxidase family.</text>
</comment>
<dbReference type="KEGG" id="salf:SMD44_00154"/>
<evidence type="ECO:0000313" key="6">
    <source>
        <dbReference type="EMBL" id="ARX80756.1"/>
    </source>
</evidence>
<organism evidence="6 7">
    <name type="scientific">Streptomyces alboflavus</name>
    <dbReference type="NCBI Taxonomy" id="67267"/>
    <lineage>
        <taxon>Bacteria</taxon>
        <taxon>Bacillati</taxon>
        <taxon>Actinomycetota</taxon>
        <taxon>Actinomycetes</taxon>
        <taxon>Kitasatosporales</taxon>
        <taxon>Streptomycetaceae</taxon>
        <taxon>Streptomyces</taxon>
    </lineage>
</organism>
<proteinExistence type="inferred from homology"/>
<dbReference type="InterPro" id="IPR050703">
    <property type="entry name" value="Flavin_MAO"/>
</dbReference>
<dbReference type="PANTHER" id="PTHR43563:SF1">
    <property type="entry name" value="AMINE OXIDASE [FLAVIN-CONTAINING] B"/>
    <property type="match status" value="1"/>
</dbReference>
<dbReference type="STRING" id="67267.GCA_000716675_00928"/>
<dbReference type="InterPro" id="IPR036188">
    <property type="entry name" value="FAD/NAD-bd_sf"/>
</dbReference>
<feature type="binding site" evidence="4">
    <location>
        <position position="226"/>
    </location>
    <ligand>
        <name>FAD</name>
        <dbReference type="ChEBI" id="CHEBI:57692"/>
    </ligand>
</feature>
<evidence type="ECO:0000259" key="5">
    <source>
        <dbReference type="Pfam" id="PF01593"/>
    </source>
</evidence>
<accession>A0A1Z1W2W3</accession>
<dbReference type="SUPFAM" id="SSF54373">
    <property type="entry name" value="FAD-linked reductases, C-terminal domain"/>
    <property type="match status" value="1"/>
</dbReference>
<evidence type="ECO:0000256" key="3">
    <source>
        <dbReference type="ARBA" id="ARBA00023002"/>
    </source>
</evidence>
<dbReference type="Gene3D" id="3.50.50.60">
    <property type="entry name" value="FAD/NAD(P)-binding domain"/>
    <property type="match status" value="1"/>
</dbReference>
<dbReference type="GO" id="GO:0016491">
    <property type="term" value="F:oxidoreductase activity"/>
    <property type="evidence" value="ECO:0007669"/>
    <property type="project" value="UniProtKB-KW"/>
</dbReference>
<dbReference type="eggNOG" id="COG1231">
    <property type="taxonomic scope" value="Bacteria"/>
</dbReference>
<dbReference type="Proteomes" id="UP000195880">
    <property type="component" value="Chromosome"/>
</dbReference>
<dbReference type="EMBL" id="CP021748">
    <property type="protein sequence ID" value="ARX80756.1"/>
    <property type="molecule type" value="Genomic_DNA"/>
</dbReference>